<protein>
    <submittedName>
        <fullName evidence="2">Uracil-DNA glycosylase</fullName>
    </submittedName>
</protein>
<evidence type="ECO:0000259" key="1">
    <source>
        <dbReference type="SMART" id="SM00986"/>
    </source>
</evidence>
<proteinExistence type="predicted"/>
<dbReference type="RefSeq" id="WP_106772393.1">
    <property type="nucleotide sequence ID" value="NZ_PXYK01000010.1"/>
</dbReference>
<dbReference type="InterPro" id="IPR047124">
    <property type="entry name" value="HI_0220.2"/>
</dbReference>
<keyword evidence="3" id="KW-1185">Reference proteome</keyword>
<sequence>MPTHANADLDSLAGHIRACRLCLERPAGRALPHKPRPVLVPSTRARILIAGQAPGTKVHATGIPFNDASGDRLRDWLGVARDAFYDPGNFAIVPMGFCFPGQDARGADLPPRRECALEWRQRLMALMPQLELVLAIGLYAQAWHMGASRRRSLTETVEDWRTIFAASAAPKILPLPHPSWRNTGWMKRNPWFAAELLPFLRTQIAMRLG</sequence>
<dbReference type="AlphaFoldDB" id="A0A2P7SBX1"/>
<dbReference type="OrthoDB" id="9789139at2"/>
<dbReference type="Proteomes" id="UP000241229">
    <property type="component" value="Unassembled WGS sequence"/>
</dbReference>
<accession>A0A2P7SBX1</accession>
<dbReference type="Gene3D" id="3.40.470.10">
    <property type="entry name" value="Uracil-DNA glycosylase-like domain"/>
    <property type="match status" value="1"/>
</dbReference>
<gene>
    <name evidence="2" type="ORF">C7I84_11770</name>
</gene>
<dbReference type="Pfam" id="PF03167">
    <property type="entry name" value="UDG"/>
    <property type="match status" value="1"/>
</dbReference>
<dbReference type="SUPFAM" id="SSF52141">
    <property type="entry name" value="Uracil-DNA glycosylase-like"/>
    <property type="match status" value="1"/>
</dbReference>
<dbReference type="SMART" id="SM00986">
    <property type="entry name" value="UDG"/>
    <property type="match status" value="1"/>
</dbReference>
<dbReference type="InterPro" id="IPR005122">
    <property type="entry name" value="Uracil-DNA_glycosylase-like"/>
</dbReference>
<evidence type="ECO:0000313" key="3">
    <source>
        <dbReference type="Proteomes" id="UP000241229"/>
    </source>
</evidence>
<feature type="domain" description="Uracil-DNA glycosylase-like" evidence="1">
    <location>
        <begin position="38"/>
        <end position="201"/>
    </location>
</feature>
<organism evidence="2 3">
    <name type="scientific">Kumtagia ephedrae</name>
    <dbReference type="NCBI Taxonomy" id="2116701"/>
    <lineage>
        <taxon>Bacteria</taxon>
        <taxon>Pseudomonadati</taxon>
        <taxon>Pseudomonadota</taxon>
        <taxon>Alphaproteobacteria</taxon>
        <taxon>Hyphomicrobiales</taxon>
        <taxon>Phyllobacteriaceae</taxon>
        <taxon>Kumtagia</taxon>
    </lineage>
</organism>
<evidence type="ECO:0000313" key="2">
    <source>
        <dbReference type="EMBL" id="PSJ59979.1"/>
    </source>
</evidence>
<dbReference type="SMART" id="SM00987">
    <property type="entry name" value="UreE_C"/>
    <property type="match status" value="1"/>
</dbReference>
<comment type="caution">
    <text evidence="2">The sequence shown here is derived from an EMBL/GenBank/DDBJ whole genome shotgun (WGS) entry which is preliminary data.</text>
</comment>
<name>A0A2P7SBX1_9HYPH</name>
<dbReference type="CDD" id="cd10033">
    <property type="entry name" value="UDG_like"/>
    <property type="match status" value="1"/>
</dbReference>
<dbReference type="EMBL" id="PXYK01000010">
    <property type="protein sequence ID" value="PSJ59979.1"/>
    <property type="molecule type" value="Genomic_DNA"/>
</dbReference>
<reference evidence="2 3" key="1">
    <citation type="submission" date="2018-03" db="EMBL/GenBank/DDBJ databases">
        <title>The draft genome of Mesorhizobium sp. 6GN-30.</title>
        <authorList>
            <person name="Liu L."/>
            <person name="Li L."/>
            <person name="Wang T."/>
            <person name="Zhang X."/>
            <person name="Liang L."/>
        </authorList>
    </citation>
    <scope>NUCLEOTIDE SEQUENCE [LARGE SCALE GENOMIC DNA]</scope>
    <source>
        <strain evidence="2 3">6GN30</strain>
    </source>
</reference>
<dbReference type="PANTHER" id="PTHR42160">
    <property type="entry name" value="URACIL-DNA GLYCOSYLASE SUPERFAMILY PROTEIN"/>
    <property type="match status" value="1"/>
</dbReference>
<dbReference type="InterPro" id="IPR036895">
    <property type="entry name" value="Uracil-DNA_glycosylase-like_sf"/>
</dbReference>
<dbReference type="PANTHER" id="PTHR42160:SF1">
    <property type="entry name" value="URACIL-DNA GLYCOSYLASE SUPERFAMILY PROTEIN"/>
    <property type="match status" value="1"/>
</dbReference>